<evidence type="ECO:0000256" key="2">
    <source>
        <dbReference type="RuleBase" id="RU362039"/>
    </source>
</evidence>
<organism evidence="4 5">
    <name type="scientific">Tectimicrobiota bacterium</name>
    <dbReference type="NCBI Taxonomy" id="2528274"/>
    <lineage>
        <taxon>Bacteria</taxon>
        <taxon>Pseudomonadati</taxon>
        <taxon>Nitrospinota/Tectimicrobiota group</taxon>
        <taxon>Candidatus Tectimicrobiota</taxon>
    </lineage>
</organism>
<protein>
    <recommendedName>
        <fullName evidence="2">Phosphoesterase</fullName>
        <ecNumber evidence="2">3.1.4.-</ecNumber>
    </recommendedName>
</protein>
<reference evidence="4" key="1">
    <citation type="submission" date="2020-07" db="EMBL/GenBank/DDBJ databases">
        <title>Huge and variable diversity of episymbiotic CPR bacteria and DPANN archaea in groundwater ecosystems.</title>
        <authorList>
            <person name="He C.Y."/>
            <person name="Keren R."/>
            <person name="Whittaker M."/>
            <person name="Farag I.F."/>
            <person name="Doudna J."/>
            <person name="Cate J.H.D."/>
            <person name="Banfield J.F."/>
        </authorList>
    </citation>
    <scope>NUCLEOTIDE SEQUENCE</scope>
    <source>
        <strain evidence="4">NC_groundwater_763_Ag_S-0.2um_68_21</strain>
    </source>
</reference>
<dbReference type="GO" id="GO:0016787">
    <property type="term" value="F:hydrolase activity"/>
    <property type="evidence" value="ECO:0007669"/>
    <property type="project" value="UniProtKB-UniRule"/>
</dbReference>
<accession>A0A932I1F6</accession>
<dbReference type="AlphaFoldDB" id="A0A932I1F6"/>
<dbReference type="InterPro" id="IPR000979">
    <property type="entry name" value="Phosphodiesterase_MJ0936/Vps29"/>
</dbReference>
<feature type="domain" description="Calcineurin-like phosphoesterase" evidence="3">
    <location>
        <begin position="6"/>
        <end position="141"/>
    </location>
</feature>
<evidence type="ECO:0000259" key="3">
    <source>
        <dbReference type="Pfam" id="PF12850"/>
    </source>
</evidence>
<comment type="caution">
    <text evidence="4">The sequence shown here is derived from an EMBL/GenBank/DDBJ whole genome shotgun (WGS) entry which is preliminary data.</text>
</comment>
<dbReference type="PANTHER" id="PTHR11124">
    <property type="entry name" value="VACUOLAR SORTING PROTEIN VPS29"/>
    <property type="match status" value="1"/>
</dbReference>
<name>A0A932I1F6_UNCTE</name>
<evidence type="ECO:0000313" key="5">
    <source>
        <dbReference type="Proteomes" id="UP000782312"/>
    </source>
</evidence>
<dbReference type="SUPFAM" id="SSF56300">
    <property type="entry name" value="Metallo-dependent phosphatases"/>
    <property type="match status" value="1"/>
</dbReference>
<comment type="cofactor">
    <cofactor evidence="2">
        <name>a divalent metal cation</name>
        <dbReference type="ChEBI" id="CHEBI:60240"/>
    </cofactor>
</comment>
<dbReference type="InterPro" id="IPR024654">
    <property type="entry name" value="Calcineurin-like_PHP_lpxH"/>
</dbReference>
<dbReference type="NCBIfam" id="TIGR00040">
    <property type="entry name" value="yfcE"/>
    <property type="match status" value="1"/>
</dbReference>
<proteinExistence type="inferred from homology"/>
<gene>
    <name evidence="4" type="ORF">HYZ11_18625</name>
</gene>
<dbReference type="EC" id="3.1.4.-" evidence="2"/>
<sequence length="177" mass="19101">MARFRAVILSDTHGRLPEEVLRACRRADRIIHAGDVGSDAIIPELGALAPLTVVAGNVDPPGLAPERARAEVGGWRLLVQHIVWERGGPSREARDLLARQAADLVVFGHTHEPLCVEREGVVFLNPGSCGARRFSFPRSYAEAVAGRRGLGIRILDLDRPGAAIAEVRFPPRPGAES</sequence>
<evidence type="ECO:0000256" key="1">
    <source>
        <dbReference type="ARBA" id="ARBA00008950"/>
    </source>
</evidence>
<dbReference type="InterPro" id="IPR029052">
    <property type="entry name" value="Metallo-depent_PP-like"/>
</dbReference>
<dbReference type="GO" id="GO:0046872">
    <property type="term" value="F:metal ion binding"/>
    <property type="evidence" value="ECO:0007669"/>
    <property type="project" value="UniProtKB-KW"/>
</dbReference>
<dbReference type="Pfam" id="PF12850">
    <property type="entry name" value="Metallophos_2"/>
    <property type="match status" value="1"/>
</dbReference>
<dbReference type="Proteomes" id="UP000782312">
    <property type="component" value="Unassembled WGS sequence"/>
</dbReference>
<dbReference type="Gene3D" id="3.60.21.10">
    <property type="match status" value="1"/>
</dbReference>
<evidence type="ECO:0000313" key="4">
    <source>
        <dbReference type="EMBL" id="MBI3129629.1"/>
    </source>
</evidence>
<comment type="similarity">
    <text evidence="1 2">Belongs to the metallophosphoesterase superfamily. YfcE family.</text>
</comment>
<keyword evidence="2" id="KW-0479">Metal-binding</keyword>
<dbReference type="EMBL" id="JACPUR010000041">
    <property type="protein sequence ID" value="MBI3129629.1"/>
    <property type="molecule type" value="Genomic_DNA"/>
</dbReference>